<evidence type="ECO:0000313" key="6">
    <source>
        <dbReference type="Proteomes" id="UP000002009"/>
    </source>
</evidence>
<dbReference type="GO" id="GO:0004222">
    <property type="term" value="F:metalloendopeptidase activity"/>
    <property type="evidence" value="ECO:0007669"/>
    <property type="project" value="InterPro"/>
</dbReference>
<protein>
    <submittedName>
        <fullName evidence="5">Uncharacterized protein</fullName>
    </submittedName>
</protein>
<dbReference type="STRING" id="296587.C1E1H1"/>
<dbReference type="PANTHER" id="PTHR11905">
    <property type="entry name" value="ADAM A DISINTEGRIN AND METALLOPROTEASE DOMAIN"/>
    <property type="match status" value="1"/>
</dbReference>
<dbReference type="SUPFAM" id="SSF57552">
    <property type="entry name" value="Blood coagulation inhibitor (disintegrin)"/>
    <property type="match status" value="1"/>
</dbReference>
<evidence type="ECO:0000259" key="4">
    <source>
        <dbReference type="PROSITE" id="PS50215"/>
    </source>
</evidence>
<dbReference type="Proteomes" id="UP000002009">
    <property type="component" value="Chromosome 3"/>
</dbReference>
<keyword evidence="1" id="KW-0479">Metal-binding</keyword>
<dbReference type="PANTHER" id="PTHR11905:SF159">
    <property type="entry name" value="ADAM METALLOPROTEASE"/>
    <property type="match status" value="1"/>
</dbReference>
<dbReference type="GO" id="GO:0046872">
    <property type="term" value="F:metal ion binding"/>
    <property type="evidence" value="ECO:0007669"/>
    <property type="project" value="UniProtKB-KW"/>
</dbReference>
<dbReference type="SMART" id="SM00050">
    <property type="entry name" value="DISIN"/>
    <property type="match status" value="1"/>
</dbReference>
<dbReference type="GO" id="GO:0006509">
    <property type="term" value="P:membrane protein ectodomain proteolysis"/>
    <property type="evidence" value="ECO:0007669"/>
    <property type="project" value="TreeGrafter"/>
</dbReference>
<evidence type="ECO:0000259" key="3">
    <source>
        <dbReference type="PROSITE" id="PS50214"/>
    </source>
</evidence>
<feature type="binding site" evidence="1">
    <location>
        <position position="165"/>
    </location>
    <ligand>
        <name>Zn(2+)</name>
        <dbReference type="ChEBI" id="CHEBI:29105"/>
        <note>catalytic</note>
    </ligand>
</feature>
<dbReference type="PROSITE" id="PS50215">
    <property type="entry name" value="ADAM_MEPRO"/>
    <property type="match status" value="1"/>
</dbReference>
<comment type="caution">
    <text evidence="1">Lacks conserved residue(s) required for the propagation of feature annotation.</text>
</comment>
<dbReference type="InterPro" id="IPR001590">
    <property type="entry name" value="Peptidase_M12B"/>
</dbReference>
<evidence type="ECO:0000256" key="1">
    <source>
        <dbReference type="PROSITE-ProRule" id="PRU00276"/>
    </source>
</evidence>
<organism evidence="5 6">
    <name type="scientific">Micromonas commoda (strain RCC299 / NOUM17 / CCMP2709)</name>
    <name type="common">Picoplanktonic green alga</name>
    <dbReference type="NCBI Taxonomy" id="296587"/>
    <lineage>
        <taxon>Eukaryota</taxon>
        <taxon>Viridiplantae</taxon>
        <taxon>Chlorophyta</taxon>
        <taxon>Mamiellophyceae</taxon>
        <taxon>Mamiellales</taxon>
        <taxon>Mamiellaceae</taxon>
        <taxon>Micromonas</taxon>
    </lineage>
</organism>
<evidence type="ECO:0000313" key="5">
    <source>
        <dbReference type="EMBL" id="ACO62166.1"/>
    </source>
</evidence>
<dbReference type="GeneID" id="8241674"/>
<feature type="domain" description="Peptidase M12B" evidence="4">
    <location>
        <begin position="1"/>
        <end position="232"/>
    </location>
</feature>
<dbReference type="EMBL" id="CP001324">
    <property type="protein sequence ID" value="ACO62166.1"/>
    <property type="molecule type" value="Genomic_DNA"/>
</dbReference>
<dbReference type="Pfam" id="PF13574">
    <property type="entry name" value="Reprolysin_2"/>
    <property type="match status" value="1"/>
</dbReference>
<proteinExistence type="predicted"/>
<keyword evidence="6" id="KW-1185">Reference proteome</keyword>
<keyword evidence="1" id="KW-0862">Zinc</keyword>
<feature type="domain" description="Disintegrin" evidence="3">
    <location>
        <begin position="233"/>
        <end position="329"/>
    </location>
</feature>
<dbReference type="OrthoDB" id="498884at2759"/>
<sequence length="522" mass="55423">MKTLHEETLHVVNLVNLLFRKDIKTPVTIVVKRLYDAKDPWKDEVPIQADGEAVSLKLLDAFTNWRTKLYDDLPSHDSAHLFSGHDFDGETVGLANQIGDTGVSICSDYYCGWDVGGQKLKPGFCFCEQLNGVCQDKLNCCSMASTGISMVRKEKLASDATTVAHEIGHKLGFPHDGVKEGGVDTTRCDKTGYIMAASSSSTDEFDSWSQCSVDKFAAALEGDEYFCLAKGDHAVCGNMVVEDGEECDCGGSDCTAGMHPDPCCDGKTCKLVAGAKCSAGLGDRGCCDPSTCSTRAAGHTCRPVDGLCDIEEKCDGVESTCPMDLHKEIGRGCEDSNGDVGACLGKHCANRNHVCTSITQVRSDGLLYGGKSASQAAGKSYGGKKLWLFDSTSCDNGFVCFDDANSVSQSTYWTLSNYGALPGFPCGSSTTVTRTTNGTNETYEIFENVCDGGPTLNGQSSKCVTRPKMIPPPPAPFPPPSPPKAPWPPPAPPLPPYAGSPGVSTFRSTLFGVIAALALLAH</sequence>
<dbReference type="Gene3D" id="3.40.390.10">
    <property type="entry name" value="Collagenase (Catalytic Domain)"/>
    <property type="match status" value="1"/>
</dbReference>
<reference evidence="5 6" key="1">
    <citation type="journal article" date="2009" name="Science">
        <title>Green evolution and dynamic adaptations revealed by genomes of the marine picoeukaryotes Micromonas.</title>
        <authorList>
            <person name="Worden A.Z."/>
            <person name="Lee J.H."/>
            <person name="Mock T."/>
            <person name="Rouze P."/>
            <person name="Simmons M.P."/>
            <person name="Aerts A.L."/>
            <person name="Allen A.E."/>
            <person name="Cuvelier M.L."/>
            <person name="Derelle E."/>
            <person name="Everett M.V."/>
            <person name="Foulon E."/>
            <person name="Grimwood J."/>
            <person name="Gundlach H."/>
            <person name="Henrissat B."/>
            <person name="Napoli C."/>
            <person name="McDonald S.M."/>
            <person name="Parker M.S."/>
            <person name="Rombauts S."/>
            <person name="Salamov A."/>
            <person name="Von Dassow P."/>
            <person name="Badger J.H."/>
            <person name="Coutinho P.M."/>
            <person name="Demir E."/>
            <person name="Dubchak I."/>
            <person name="Gentemann C."/>
            <person name="Eikrem W."/>
            <person name="Gready J.E."/>
            <person name="John U."/>
            <person name="Lanier W."/>
            <person name="Lindquist E.A."/>
            <person name="Lucas S."/>
            <person name="Mayer K.F."/>
            <person name="Moreau H."/>
            <person name="Not F."/>
            <person name="Otillar R."/>
            <person name="Panaud O."/>
            <person name="Pangilinan J."/>
            <person name="Paulsen I."/>
            <person name="Piegu B."/>
            <person name="Poliakov A."/>
            <person name="Robbens S."/>
            <person name="Schmutz J."/>
            <person name="Toulza E."/>
            <person name="Wyss T."/>
            <person name="Zelensky A."/>
            <person name="Zhou K."/>
            <person name="Armbrust E.V."/>
            <person name="Bhattacharya D."/>
            <person name="Goodenough U.W."/>
            <person name="Van de Peer Y."/>
            <person name="Grigoriev I.V."/>
        </authorList>
    </citation>
    <scope>NUCLEOTIDE SEQUENCE [LARGE SCALE GENOMIC DNA]</scope>
    <source>
        <strain evidence="6">RCC299 / NOUM17</strain>
    </source>
</reference>
<gene>
    <name evidence="5" type="ORF">MICPUN_107903</name>
</gene>
<dbReference type="PROSITE" id="PS50214">
    <property type="entry name" value="DISINTEGRIN_2"/>
    <property type="match status" value="1"/>
</dbReference>
<evidence type="ECO:0000256" key="2">
    <source>
        <dbReference type="SAM" id="MobiDB-lite"/>
    </source>
</evidence>
<feature type="binding site" evidence="1">
    <location>
        <position position="169"/>
    </location>
    <ligand>
        <name>Zn(2+)</name>
        <dbReference type="ChEBI" id="CHEBI:29105"/>
        <note>catalytic</note>
    </ligand>
</feature>
<accession>C1E1H1</accession>
<dbReference type="KEGG" id="mis:MICPUN_107903"/>
<dbReference type="RefSeq" id="XP_002500908.1">
    <property type="nucleotide sequence ID" value="XM_002500862.1"/>
</dbReference>
<feature type="binding site" evidence="1">
    <location>
        <position position="175"/>
    </location>
    <ligand>
        <name>Zn(2+)</name>
        <dbReference type="ChEBI" id="CHEBI:29105"/>
        <note>catalytic</note>
    </ligand>
</feature>
<dbReference type="InParanoid" id="C1E1H1"/>
<dbReference type="InterPro" id="IPR036436">
    <property type="entry name" value="Disintegrin_dom_sf"/>
</dbReference>
<dbReference type="SUPFAM" id="SSF55486">
    <property type="entry name" value="Metalloproteases ('zincins'), catalytic domain"/>
    <property type="match status" value="1"/>
</dbReference>
<dbReference type="AlphaFoldDB" id="C1E1H1"/>
<dbReference type="OMA" id="MSEYNAK"/>
<feature type="compositionally biased region" description="Pro residues" evidence="2">
    <location>
        <begin position="469"/>
        <end position="488"/>
    </location>
</feature>
<name>C1E1H1_MICCC</name>
<dbReference type="eggNOG" id="KOG3607">
    <property type="taxonomic scope" value="Eukaryota"/>
</dbReference>
<dbReference type="Pfam" id="PF00200">
    <property type="entry name" value="Disintegrin"/>
    <property type="match status" value="1"/>
</dbReference>
<dbReference type="InterPro" id="IPR001762">
    <property type="entry name" value="Disintegrin_dom"/>
</dbReference>
<dbReference type="InterPro" id="IPR024079">
    <property type="entry name" value="MetalloPept_cat_dom_sf"/>
</dbReference>
<dbReference type="Gene3D" id="4.10.70.10">
    <property type="entry name" value="Disintegrin domain"/>
    <property type="match status" value="1"/>
</dbReference>
<feature type="region of interest" description="Disordered" evidence="2">
    <location>
        <begin position="467"/>
        <end position="488"/>
    </location>
</feature>
<feature type="active site" evidence="1">
    <location>
        <position position="166"/>
    </location>
</feature>